<dbReference type="NCBIfam" id="TIGR02410">
    <property type="entry name" value="carnitine_TMLD"/>
    <property type="match status" value="1"/>
</dbReference>
<evidence type="ECO:0000256" key="6">
    <source>
        <dbReference type="ARBA" id="ARBA00022723"/>
    </source>
</evidence>
<reference evidence="12 13" key="2">
    <citation type="submission" date="2018-11" db="EMBL/GenBank/DDBJ databases">
        <authorList>
            <consortium name="Pathogen Informatics"/>
        </authorList>
    </citation>
    <scope>NUCLEOTIDE SEQUENCE [LARGE SCALE GENOMIC DNA]</scope>
    <source>
        <strain evidence="12 13">Costa Rica</strain>
    </source>
</reference>
<keyword evidence="9" id="KW-0560">Oxidoreductase</keyword>
<dbReference type="Gene3D" id="3.60.130.10">
    <property type="entry name" value="Clavaminate synthase-like"/>
    <property type="match status" value="1"/>
</dbReference>
<comment type="cofactor">
    <cofactor evidence="2">
        <name>L-ascorbate</name>
        <dbReference type="ChEBI" id="CHEBI:38290"/>
    </cofactor>
</comment>
<evidence type="ECO:0000256" key="10">
    <source>
        <dbReference type="ARBA" id="ARBA00023004"/>
    </source>
</evidence>
<reference evidence="14" key="1">
    <citation type="submission" date="2017-02" db="UniProtKB">
        <authorList>
            <consortium name="WormBaseParasite"/>
        </authorList>
    </citation>
    <scope>IDENTIFICATION</scope>
</reference>
<dbReference type="AlphaFoldDB" id="A0A0R3PNS8"/>
<comment type="cofactor">
    <cofactor evidence="1">
        <name>Fe(2+)</name>
        <dbReference type="ChEBI" id="CHEBI:29033"/>
    </cofactor>
</comment>
<dbReference type="InterPro" id="IPR042098">
    <property type="entry name" value="TauD-like_sf"/>
</dbReference>
<comment type="pathway">
    <text evidence="3">Amine and polyamine biosynthesis; carnitine biosynthesis.</text>
</comment>
<dbReference type="Proteomes" id="UP000267027">
    <property type="component" value="Unassembled WGS sequence"/>
</dbReference>
<dbReference type="GO" id="GO:0005506">
    <property type="term" value="F:iron ion binding"/>
    <property type="evidence" value="ECO:0007669"/>
    <property type="project" value="InterPro"/>
</dbReference>
<keyword evidence="8" id="KW-0223">Dioxygenase</keyword>
<evidence type="ECO:0000256" key="1">
    <source>
        <dbReference type="ARBA" id="ARBA00001954"/>
    </source>
</evidence>
<evidence type="ECO:0000256" key="7">
    <source>
        <dbReference type="ARBA" id="ARBA00022873"/>
    </source>
</evidence>
<organism evidence="14">
    <name type="scientific">Angiostrongylus costaricensis</name>
    <name type="common">Nematode worm</name>
    <dbReference type="NCBI Taxonomy" id="334426"/>
    <lineage>
        <taxon>Eukaryota</taxon>
        <taxon>Metazoa</taxon>
        <taxon>Ecdysozoa</taxon>
        <taxon>Nematoda</taxon>
        <taxon>Chromadorea</taxon>
        <taxon>Rhabditida</taxon>
        <taxon>Rhabditina</taxon>
        <taxon>Rhabditomorpha</taxon>
        <taxon>Strongyloidea</taxon>
        <taxon>Metastrongylidae</taxon>
        <taxon>Angiostrongylus</taxon>
    </lineage>
</organism>
<dbReference type="InterPro" id="IPR003819">
    <property type="entry name" value="TauD/TfdA-like"/>
</dbReference>
<name>A0A0R3PNS8_ANGCS</name>
<keyword evidence="7" id="KW-0124">Carnitine biosynthesis</keyword>
<gene>
    <name evidence="12" type="ORF">ACOC_LOCUS6761</name>
</gene>
<dbReference type="CDD" id="cd00250">
    <property type="entry name" value="CAS_like"/>
    <property type="match status" value="1"/>
</dbReference>
<protein>
    <recommendedName>
        <fullName evidence="5">Trimethyllysine dioxygenase, mitochondrial</fullName>
    </recommendedName>
</protein>
<dbReference type="InterPro" id="IPR012776">
    <property type="entry name" value="Trimethyllysine_dOase"/>
</dbReference>
<keyword evidence="10" id="KW-0408">Iron</keyword>
<evidence type="ECO:0000256" key="9">
    <source>
        <dbReference type="ARBA" id="ARBA00023002"/>
    </source>
</evidence>
<evidence type="ECO:0000256" key="2">
    <source>
        <dbReference type="ARBA" id="ARBA00001961"/>
    </source>
</evidence>
<dbReference type="Pfam" id="PF02668">
    <property type="entry name" value="TauD"/>
    <property type="match status" value="1"/>
</dbReference>
<keyword evidence="13" id="KW-1185">Reference proteome</keyword>
<dbReference type="OMA" id="PYVDCQS"/>
<dbReference type="STRING" id="334426.A0A0R3PNS8"/>
<dbReference type="GO" id="GO:0045329">
    <property type="term" value="P:carnitine biosynthetic process"/>
    <property type="evidence" value="ECO:0007669"/>
    <property type="project" value="UniProtKB-UniPathway"/>
</dbReference>
<evidence type="ECO:0000256" key="5">
    <source>
        <dbReference type="ARBA" id="ARBA00016835"/>
    </source>
</evidence>
<comment type="similarity">
    <text evidence="4">Belongs to the gamma-BBH/TMLD family.</text>
</comment>
<dbReference type="WBParaSite" id="ACOC_0000676001-mRNA-1">
    <property type="protein sequence ID" value="ACOC_0000676001-mRNA-1"/>
    <property type="gene ID" value="ACOC_0000676001"/>
</dbReference>
<evidence type="ECO:0000256" key="3">
    <source>
        <dbReference type="ARBA" id="ARBA00005022"/>
    </source>
</evidence>
<keyword evidence="6" id="KW-0479">Metal-binding</keyword>
<accession>A0A0R3PNS8</accession>
<evidence type="ECO:0000256" key="8">
    <source>
        <dbReference type="ARBA" id="ARBA00022964"/>
    </source>
</evidence>
<sequence length="381" mass="43335">MQCREMVTKIVSSQPITLEEKNDALEVLLQRGPVTKALTIPLVWLRDHCRQPASYNQATNQRKSNATNLFECAEIDGMESVSITDGNKLAIRWKDGLQSQFHVSDIMECSELDRPPILSNYVKSWKQLSPDELPRINISGFSMKAFADLFLKYGMVIVDGVEANPHATEQFCRNIAPIHNTFFGSFWVFSNEKQEKGEEYHEDTAYGNESIGPHTDGTYFQQTPGIQVFHCLHVAECGGDTLLVDGLYCANQLKKGNPEAFRILTEHKIEHNYIEVGNGDAELYFISKEKTTIELDSNGNIVQIRSHFRFNPYDRAPFRILRGGNDSAFYARKALKFYRAYTAFSRICHLPENSTTISLRPGTVIFIDNFRILHSRTAFTV</sequence>
<evidence type="ECO:0000256" key="4">
    <source>
        <dbReference type="ARBA" id="ARBA00008654"/>
    </source>
</evidence>
<dbReference type="UniPathway" id="UPA00118"/>
<dbReference type="SUPFAM" id="SSF51197">
    <property type="entry name" value="Clavaminate synthase-like"/>
    <property type="match status" value="1"/>
</dbReference>
<proteinExistence type="inferred from homology"/>
<dbReference type="InterPro" id="IPR038492">
    <property type="entry name" value="GBBH-like_N_sf"/>
</dbReference>
<dbReference type="PANTHER" id="PTHR10696">
    <property type="entry name" value="GAMMA-BUTYROBETAINE HYDROXYLASE-RELATED"/>
    <property type="match status" value="1"/>
</dbReference>
<evidence type="ECO:0000313" key="14">
    <source>
        <dbReference type="WBParaSite" id="ACOC_0000676001-mRNA-1"/>
    </source>
</evidence>
<dbReference type="GO" id="GO:0050353">
    <property type="term" value="F:trimethyllysine dioxygenase activity"/>
    <property type="evidence" value="ECO:0007669"/>
    <property type="project" value="InterPro"/>
</dbReference>
<dbReference type="Gene3D" id="3.30.2020.30">
    <property type="match status" value="1"/>
</dbReference>
<dbReference type="EMBL" id="UYYA01003975">
    <property type="protein sequence ID" value="VDM58346.1"/>
    <property type="molecule type" value="Genomic_DNA"/>
</dbReference>
<dbReference type="OrthoDB" id="408743at2759"/>
<feature type="domain" description="TauD/TfdA-like" evidence="11">
    <location>
        <begin position="143"/>
        <end position="379"/>
    </location>
</feature>
<dbReference type="GO" id="GO:0005739">
    <property type="term" value="C:mitochondrion"/>
    <property type="evidence" value="ECO:0007669"/>
    <property type="project" value="TreeGrafter"/>
</dbReference>
<evidence type="ECO:0000313" key="12">
    <source>
        <dbReference type="EMBL" id="VDM58346.1"/>
    </source>
</evidence>
<dbReference type="InterPro" id="IPR050411">
    <property type="entry name" value="AlphaKG_dependent_hydroxylases"/>
</dbReference>
<evidence type="ECO:0000313" key="13">
    <source>
        <dbReference type="Proteomes" id="UP000267027"/>
    </source>
</evidence>
<evidence type="ECO:0000259" key="11">
    <source>
        <dbReference type="Pfam" id="PF02668"/>
    </source>
</evidence>
<dbReference type="PANTHER" id="PTHR10696:SF51">
    <property type="entry name" value="TRIMETHYLLYSINE DIOXYGENASE, MITOCHONDRIAL"/>
    <property type="match status" value="1"/>
</dbReference>